<accession>A0A915E9Y7</accession>
<evidence type="ECO:0000313" key="3">
    <source>
        <dbReference type="WBParaSite" id="jg4436"/>
    </source>
</evidence>
<organism evidence="2 3">
    <name type="scientific">Ditylenchus dipsaci</name>
    <dbReference type="NCBI Taxonomy" id="166011"/>
    <lineage>
        <taxon>Eukaryota</taxon>
        <taxon>Metazoa</taxon>
        <taxon>Ecdysozoa</taxon>
        <taxon>Nematoda</taxon>
        <taxon>Chromadorea</taxon>
        <taxon>Rhabditida</taxon>
        <taxon>Tylenchina</taxon>
        <taxon>Tylenchomorpha</taxon>
        <taxon>Sphaerularioidea</taxon>
        <taxon>Anguinidae</taxon>
        <taxon>Anguininae</taxon>
        <taxon>Ditylenchus</taxon>
    </lineage>
</organism>
<keyword evidence="2" id="KW-1185">Reference proteome</keyword>
<reference evidence="3" key="1">
    <citation type="submission" date="2022-11" db="UniProtKB">
        <authorList>
            <consortium name="WormBaseParasite"/>
        </authorList>
    </citation>
    <scope>IDENTIFICATION</scope>
</reference>
<proteinExistence type="predicted"/>
<name>A0A915E9Y7_9BILA</name>
<evidence type="ECO:0000256" key="1">
    <source>
        <dbReference type="SAM" id="MobiDB-lite"/>
    </source>
</evidence>
<feature type="compositionally biased region" description="Polar residues" evidence="1">
    <location>
        <begin position="17"/>
        <end position="32"/>
    </location>
</feature>
<feature type="region of interest" description="Disordered" evidence="1">
    <location>
        <begin position="1"/>
        <end position="35"/>
    </location>
</feature>
<dbReference type="AlphaFoldDB" id="A0A915E9Y7"/>
<dbReference type="Proteomes" id="UP000887574">
    <property type="component" value="Unplaced"/>
</dbReference>
<dbReference type="WBParaSite" id="jg4436">
    <property type="protein sequence ID" value="jg4436"/>
    <property type="gene ID" value="jg4436"/>
</dbReference>
<protein>
    <submittedName>
        <fullName evidence="3">Uncharacterized protein</fullName>
    </submittedName>
</protein>
<sequence>MSSPLPSPNTSPLYSPAPNTLSSSHPAFNMPSSHKKKHLQCRLQLLQQLSQDILQQIPFSRVLHNKVSVINDEAQVWEQDSPQTHVYRRSFVDAANSSKRTHSQFKFFEELIEMLEKDALPEIVEVKFVPKENLT</sequence>
<evidence type="ECO:0000313" key="2">
    <source>
        <dbReference type="Proteomes" id="UP000887574"/>
    </source>
</evidence>